<dbReference type="AlphaFoldDB" id="A0A1Q2GX05"/>
<reference evidence="2 3" key="1">
    <citation type="submission" date="2017-02" db="EMBL/GenBank/DDBJ databases">
        <title>Complete genome sequence of the cold-active Pseudoalteromonas aliena strain EH1 isolated from Arctic seawater.</title>
        <authorList>
            <person name="Kim E."/>
            <person name="Heo E."/>
            <person name="Kim H."/>
            <person name="Kim D."/>
        </authorList>
    </citation>
    <scope>NUCLEOTIDE SEQUENCE [LARGE SCALE GENOMIC DNA]</scope>
    <source>
        <strain evidence="2 3">EH1</strain>
    </source>
</reference>
<dbReference type="KEGG" id="paln:B0W48_07510"/>
<dbReference type="RefSeq" id="WP_077536412.1">
    <property type="nucleotide sequence ID" value="NZ_CP019628.1"/>
</dbReference>
<dbReference type="EMBL" id="CP019628">
    <property type="protein sequence ID" value="AQP99658.1"/>
    <property type="molecule type" value="Genomic_DNA"/>
</dbReference>
<accession>A0A1Q2GX05</accession>
<evidence type="ECO:0000313" key="2">
    <source>
        <dbReference type="EMBL" id="AQP99658.1"/>
    </source>
</evidence>
<evidence type="ECO:0000256" key="1">
    <source>
        <dbReference type="SAM" id="MobiDB-lite"/>
    </source>
</evidence>
<gene>
    <name evidence="2" type="ORF">B0W48_07510</name>
</gene>
<sequence>MPINKESIAITLSIAAVTIASYGAFFTTAPSTSHLQSQNMHDSRSSNEIDRSNTSVSNNPLLKDLQTQVTALKLELTNLKLSNIGPNENVSSPDIKELVLAVIEEKEQKEIEELRDKNPLYGFYADLPEDYDLRIKSDPAFTKSVNEELRSKILSTHYTDLERLGALSQLQMNMFILNKSQMPEYDYEAVGSILDLATVSNDEKFKIQAIEITTQAPVSDYRLVERFSTILKQDNNDYVRTLASQGLINQYYQAKGTKNGDIQQVAEQILSLYQNTSDEKVKSLLHEMVGDEVMLEELRKHSQG</sequence>
<proteinExistence type="predicted"/>
<feature type="region of interest" description="Disordered" evidence="1">
    <location>
        <begin position="34"/>
        <end position="59"/>
    </location>
</feature>
<organism evidence="2 3">
    <name type="scientific">Pseudoalteromonas aliena</name>
    <dbReference type="NCBI Taxonomy" id="247523"/>
    <lineage>
        <taxon>Bacteria</taxon>
        <taxon>Pseudomonadati</taxon>
        <taxon>Pseudomonadota</taxon>
        <taxon>Gammaproteobacteria</taxon>
        <taxon>Alteromonadales</taxon>
        <taxon>Pseudoalteromonadaceae</taxon>
        <taxon>Pseudoalteromonas</taxon>
    </lineage>
</organism>
<name>A0A1Q2GX05_9GAMM</name>
<feature type="compositionally biased region" description="Basic and acidic residues" evidence="1">
    <location>
        <begin position="41"/>
        <end position="51"/>
    </location>
</feature>
<dbReference type="Proteomes" id="UP000188243">
    <property type="component" value="Chromosome"/>
</dbReference>
<protein>
    <submittedName>
        <fullName evidence="2">Uncharacterized protein</fullName>
    </submittedName>
</protein>
<evidence type="ECO:0000313" key="3">
    <source>
        <dbReference type="Proteomes" id="UP000188243"/>
    </source>
</evidence>